<dbReference type="OrthoDB" id="8688418at2"/>
<dbReference type="InterPro" id="IPR023772">
    <property type="entry name" value="DNA-bd_HTH_TetR-type_CS"/>
</dbReference>
<gene>
    <name evidence="6" type="ORF">EXU32_00675</name>
</gene>
<evidence type="ECO:0000259" key="5">
    <source>
        <dbReference type="PROSITE" id="PS50977"/>
    </source>
</evidence>
<evidence type="ECO:0000313" key="6">
    <source>
        <dbReference type="EMBL" id="QBF44917.1"/>
    </source>
</evidence>
<dbReference type="InterPro" id="IPR001647">
    <property type="entry name" value="HTH_TetR"/>
</dbReference>
<accession>A0A4P6MT88</accession>
<sequence length="203" mass="22022">MHFVTNSATTPSAAPRAGGSRRQAIVAAAQRLSISCGYSGFTVEDLASAVGVSRRTLFNHVTSKEEAVLGVLPVLTDEQAETLRSGGPTGDLFEDLLITTLQCLRADEGNLDDWQQLHHVIERNPELVIRVKTHVDELAEEIVTHLSTRDGVDPTRARMALNLVAGIVQRSVEEIITDPASGPLRQRIQANLTLAREILTARA</sequence>
<dbReference type="PRINTS" id="PR00455">
    <property type="entry name" value="HTHTETR"/>
</dbReference>
<evidence type="ECO:0000256" key="2">
    <source>
        <dbReference type="ARBA" id="ARBA00023125"/>
    </source>
</evidence>
<dbReference type="Gene3D" id="1.10.357.10">
    <property type="entry name" value="Tetracycline Repressor, domain 2"/>
    <property type="match status" value="1"/>
</dbReference>
<dbReference type="PANTHER" id="PTHR30055:SF238">
    <property type="entry name" value="MYCOFACTOCIN BIOSYNTHESIS TRANSCRIPTIONAL REGULATOR MFTR-RELATED"/>
    <property type="match status" value="1"/>
</dbReference>
<keyword evidence="1" id="KW-0805">Transcription regulation</keyword>
<feature type="domain" description="HTH tetR-type" evidence="5">
    <location>
        <begin position="19"/>
        <end position="79"/>
    </location>
</feature>
<dbReference type="PROSITE" id="PS01081">
    <property type="entry name" value="HTH_TETR_1"/>
    <property type="match status" value="1"/>
</dbReference>
<feature type="DNA-binding region" description="H-T-H motif" evidence="4">
    <location>
        <begin position="42"/>
        <end position="61"/>
    </location>
</feature>
<dbReference type="Pfam" id="PF00440">
    <property type="entry name" value="TetR_N"/>
    <property type="match status" value="1"/>
</dbReference>
<dbReference type="AlphaFoldDB" id="A0A4P6MT88"/>
<dbReference type="EMBL" id="CP036164">
    <property type="protein sequence ID" value="QBF44917.1"/>
    <property type="molecule type" value="Genomic_DNA"/>
</dbReference>
<keyword evidence="7" id="KW-1185">Reference proteome</keyword>
<reference evidence="6 7" key="1">
    <citation type="submission" date="2019-02" db="EMBL/GenBank/DDBJ databases">
        <title>Genomic data mining of an Antarctic deep-sea actinobacterium, Janibacterlimosus P3-3-X1.</title>
        <authorList>
            <person name="Liao L."/>
            <person name="Chen B."/>
        </authorList>
    </citation>
    <scope>NUCLEOTIDE SEQUENCE [LARGE SCALE GENOMIC DNA]</scope>
    <source>
        <strain evidence="6 7">P3-3-X1</strain>
    </source>
</reference>
<dbReference type="PANTHER" id="PTHR30055">
    <property type="entry name" value="HTH-TYPE TRANSCRIPTIONAL REGULATOR RUTR"/>
    <property type="match status" value="1"/>
</dbReference>
<dbReference type="InterPro" id="IPR009057">
    <property type="entry name" value="Homeodomain-like_sf"/>
</dbReference>
<evidence type="ECO:0000256" key="4">
    <source>
        <dbReference type="PROSITE-ProRule" id="PRU00335"/>
    </source>
</evidence>
<dbReference type="GO" id="GO:0000976">
    <property type="term" value="F:transcription cis-regulatory region binding"/>
    <property type="evidence" value="ECO:0007669"/>
    <property type="project" value="TreeGrafter"/>
</dbReference>
<evidence type="ECO:0000256" key="3">
    <source>
        <dbReference type="ARBA" id="ARBA00023163"/>
    </source>
</evidence>
<organism evidence="6 7">
    <name type="scientific">Janibacter limosus</name>
    <dbReference type="NCBI Taxonomy" id="53458"/>
    <lineage>
        <taxon>Bacteria</taxon>
        <taxon>Bacillati</taxon>
        <taxon>Actinomycetota</taxon>
        <taxon>Actinomycetes</taxon>
        <taxon>Micrococcales</taxon>
        <taxon>Intrasporangiaceae</taxon>
        <taxon>Janibacter</taxon>
    </lineage>
</organism>
<dbReference type="InterPro" id="IPR050109">
    <property type="entry name" value="HTH-type_TetR-like_transc_reg"/>
</dbReference>
<protein>
    <submittedName>
        <fullName evidence="6">TetR/AcrR family transcriptional regulator</fullName>
    </submittedName>
</protein>
<dbReference type="KEGG" id="jli:EXU32_00675"/>
<dbReference type="STRING" id="1216970.GCA_001570985_03005"/>
<dbReference type="PROSITE" id="PS50977">
    <property type="entry name" value="HTH_TETR_2"/>
    <property type="match status" value="1"/>
</dbReference>
<dbReference type="GO" id="GO:0003700">
    <property type="term" value="F:DNA-binding transcription factor activity"/>
    <property type="evidence" value="ECO:0007669"/>
    <property type="project" value="TreeGrafter"/>
</dbReference>
<dbReference type="Proteomes" id="UP000290408">
    <property type="component" value="Chromosome"/>
</dbReference>
<keyword evidence="3" id="KW-0804">Transcription</keyword>
<evidence type="ECO:0000313" key="7">
    <source>
        <dbReference type="Proteomes" id="UP000290408"/>
    </source>
</evidence>
<name>A0A4P6MT88_9MICO</name>
<keyword evidence="2 4" id="KW-0238">DNA-binding</keyword>
<proteinExistence type="predicted"/>
<dbReference type="SUPFAM" id="SSF46689">
    <property type="entry name" value="Homeodomain-like"/>
    <property type="match status" value="1"/>
</dbReference>
<evidence type="ECO:0000256" key="1">
    <source>
        <dbReference type="ARBA" id="ARBA00023015"/>
    </source>
</evidence>